<evidence type="ECO:0000313" key="3">
    <source>
        <dbReference type="Proteomes" id="UP000541558"/>
    </source>
</evidence>
<organism evidence="2 3">
    <name type="scientific">Ephemerocybe angulata</name>
    <dbReference type="NCBI Taxonomy" id="980116"/>
    <lineage>
        <taxon>Eukaryota</taxon>
        <taxon>Fungi</taxon>
        <taxon>Dikarya</taxon>
        <taxon>Basidiomycota</taxon>
        <taxon>Agaricomycotina</taxon>
        <taxon>Agaricomycetes</taxon>
        <taxon>Agaricomycetidae</taxon>
        <taxon>Agaricales</taxon>
        <taxon>Agaricineae</taxon>
        <taxon>Psathyrellaceae</taxon>
        <taxon>Ephemerocybe</taxon>
    </lineage>
</organism>
<protein>
    <submittedName>
        <fullName evidence="2">Uncharacterized protein</fullName>
    </submittedName>
</protein>
<feature type="compositionally biased region" description="Low complexity" evidence="1">
    <location>
        <begin position="179"/>
        <end position="196"/>
    </location>
</feature>
<feature type="compositionally biased region" description="Polar residues" evidence="1">
    <location>
        <begin position="149"/>
        <end position="159"/>
    </location>
</feature>
<keyword evidence="3" id="KW-1185">Reference proteome</keyword>
<comment type="caution">
    <text evidence="2">The sequence shown here is derived from an EMBL/GenBank/DDBJ whole genome shotgun (WGS) entry which is preliminary data.</text>
</comment>
<evidence type="ECO:0000313" key="2">
    <source>
        <dbReference type="EMBL" id="KAF5335713.1"/>
    </source>
</evidence>
<dbReference type="EMBL" id="JAACJK010000060">
    <property type="protein sequence ID" value="KAF5335713.1"/>
    <property type="molecule type" value="Genomic_DNA"/>
</dbReference>
<feature type="region of interest" description="Disordered" evidence="1">
    <location>
        <begin position="1"/>
        <end position="50"/>
    </location>
</feature>
<feature type="compositionally biased region" description="Low complexity" evidence="1">
    <location>
        <begin position="9"/>
        <end position="25"/>
    </location>
</feature>
<gene>
    <name evidence="2" type="ORF">D9611_009741</name>
</gene>
<dbReference type="AlphaFoldDB" id="A0A8H5FGL9"/>
<name>A0A8H5FGL9_9AGAR</name>
<evidence type="ECO:0000256" key="1">
    <source>
        <dbReference type="SAM" id="MobiDB-lite"/>
    </source>
</evidence>
<dbReference type="Proteomes" id="UP000541558">
    <property type="component" value="Unassembled WGS sequence"/>
</dbReference>
<reference evidence="2 3" key="1">
    <citation type="journal article" date="2020" name="ISME J.">
        <title>Uncovering the hidden diversity of litter-decomposition mechanisms in mushroom-forming fungi.</title>
        <authorList>
            <person name="Floudas D."/>
            <person name="Bentzer J."/>
            <person name="Ahren D."/>
            <person name="Johansson T."/>
            <person name="Persson P."/>
            <person name="Tunlid A."/>
        </authorList>
    </citation>
    <scope>NUCLEOTIDE SEQUENCE [LARGE SCALE GENOMIC DNA]</scope>
    <source>
        <strain evidence="2 3">CBS 175.51</strain>
    </source>
</reference>
<feature type="compositionally biased region" description="Low complexity" evidence="1">
    <location>
        <begin position="160"/>
        <end position="169"/>
    </location>
</feature>
<accession>A0A8H5FGL9</accession>
<feature type="region of interest" description="Disordered" evidence="1">
    <location>
        <begin position="134"/>
        <end position="219"/>
    </location>
</feature>
<proteinExistence type="predicted"/>
<sequence>MPEGVAASGVPEQPQQGNPPGAPQGVNDAAKPVDGESMGNRQPIRQPGSSDYVVQNEFQSSFNSNSQLLPQAKADAGILGDKDVSAFTMNDKAHLFLVALRLPGAPSYAAAATASTSSNNNGRWGRKAQENFATRRGKHRCHPNAVPPDTQQTPTVLPQSSRSSSASTSPVRNAPQMIMRPNMGPQGGQMQEQMNGHPTADEYEGQPGPPQGQQGMGGMKGRMRPLGGMGPPIGGMAMVCAIIPF</sequence>